<dbReference type="PANTHER" id="PTHR43308">
    <property type="entry name" value="OUTER MEMBRANE PROTEIN ALPHA-RELATED"/>
    <property type="match status" value="1"/>
</dbReference>
<evidence type="ECO:0000259" key="8">
    <source>
        <dbReference type="PROSITE" id="PS51272"/>
    </source>
</evidence>
<proteinExistence type="predicted"/>
<evidence type="ECO:0000256" key="1">
    <source>
        <dbReference type="ARBA" id="ARBA00022729"/>
    </source>
</evidence>
<dbReference type="PROSITE" id="PS50853">
    <property type="entry name" value="FN3"/>
    <property type="match status" value="1"/>
</dbReference>
<keyword evidence="10" id="KW-1185">Reference proteome</keyword>
<evidence type="ECO:0008006" key="11">
    <source>
        <dbReference type="Google" id="ProtNLM"/>
    </source>
</evidence>
<evidence type="ECO:0000256" key="4">
    <source>
        <dbReference type="ARBA" id="ARBA00023295"/>
    </source>
</evidence>
<dbReference type="Gene3D" id="2.60.120.560">
    <property type="entry name" value="Exo-inulinase, domain 1"/>
    <property type="match status" value="1"/>
</dbReference>
<dbReference type="CDD" id="cd00063">
    <property type="entry name" value="FN3"/>
    <property type="match status" value="1"/>
</dbReference>
<dbReference type="FunFam" id="2.60.40.10:FF:001114">
    <property type="entry name" value="Chitinase A1"/>
    <property type="match status" value="1"/>
</dbReference>
<dbReference type="GO" id="GO:0016798">
    <property type="term" value="F:hydrolase activity, acting on glycosyl bonds"/>
    <property type="evidence" value="ECO:0007669"/>
    <property type="project" value="UniProtKB-KW"/>
</dbReference>
<dbReference type="Gene3D" id="2.60.40.10">
    <property type="entry name" value="Immunoglobulins"/>
    <property type="match status" value="1"/>
</dbReference>
<feature type="domain" description="Fibronectin type-III" evidence="7">
    <location>
        <begin position="255"/>
        <end position="342"/>
    </location>
</feature>
<dbReference type="PROSITE" id="PS51272">
    <property type="entry name" value="SLH"/>
    <property type="match status" value="3"/>
</dbReference>
<name>A0A494XSY4_9BACL</name>
<dbReference type="InterPro" id="IPR003961">
    <property type="entry name" value="FN3_dom"/>
</dbReference>
<keyword evidence="3" id="KW-0119">Carbohydrate metabolism</keyword>
<dbReference type="InterPro" id="IPR051465">
    <property type="entry name" value="Cell_Envelope_Struct_Comp"/>
</dbReference>
<dbReference type="SUPFAM" id="SSF49373">
    <property type="entry name" value="Invasin/intimin cell-adhesion fragments"/>
    <property type="match status" value="4"/>
</dbReference>
<evidence type="ECO:0000313" key="9">
    <source>
        <dbReference type="EMBL" id="RKP52942.1"/>
    </source>
</evidence>
<dbReference type="Pfam" id="PF02368">
    <property type="entry name" value="Big_2"/>
    <property type="match status" value="4"/>
</dbReference>
<dbReference type="EMBL" id="RBZM01000006">
    <property type="protein sequence ID" value="RKP52942.1"/>
    <property type="molecule type" value="Genomic_DNA"/>
</dbReference>
<dbReference type="SMART" id="SM00635">
    <property type="entry name" value="BID_2"/>
    <property type="match status" value="4"/>
</dbReference>
<feature type="domain" description="SLH" evidence="8">
    <location>
        <begin position="1948"/>
        <end position="2006"/>
    </location>
</feature>
<evidence type="ECO:0000256" key="5">
    <source>
        <dbReference type="ARBA" id="ARBA00023326"/>
    </source>
</evidence>
<dbReference type="SUPFAM" id="SSF49265">
    <property type="entry name" value="Fibronectin type III"/>
    <property type="match status" value="1"/>
</dbReference>
<evidence type="ECO:0000259" key="7">
    <source>
        <dbReference type="PROSITE" id="PS50853"/>
    </source>
</evidence>
<feature type="domain" description="SLH" evidence="8">
    <location>
        <begin position="2008"/>
        <end position="2064"/>
    </location>
</feature>
<evidence type="ECO:0000256" key="3">
    <source>
        <dbReference type="ARBA" id="ARBA00023277"/>
    </source>
</evidence>
<dbReference type="SMART" id="SM00060">
    <property type="entry name" value="FN3"/>
    <property type="match status" value="1"/>
</dbReference>
<protein>
    <recommendedName>
        <fullName evidence="11">DUF1349 domain-containing protein</fullName>
    </recommendedName>
</protein>
<keyword evidence="2" id="KW-0378">Hydrolase</keyword>
<dbReference type="Proteomes" id="UP000282076">
    <property type="component" value="Unassembled WGS sequence"/>
</dbReference>
<reference evidence="9 10" key="1">
    <citation type="submission" date="2018-10" db="EMBL/GenBank/DDBJ databases">
        <title>Cohnella sp. M2MS4P-1, whole genome shotgun sequence.</title>
        <authorList>
            <person name="Tuo L."/>
        </authorList>
    </citation>
    <scope>NUCLEOTIDE SEQUENCE [LARGE SCALE GENOMIC DNA]</scope>
    <source>
        <strain evidence="9 10">M2MS4P-1</strain>
    </source>
</reference>
<keyword evidence="5" id="KW-0624">Polysaccharide degradation</keyword>
<dbReference type="PANTHER" id="PTHR43308:SF5">
    <property type="entry name" value="S-LAYER PROTEIN _ PEPTIDOGLYCAN ENDO-BETA-N-ACETYLGLUCOSAMINIDASE"/>
    <property type="match status" value="1"/>
</dbReference>
<evidence type="ECO:0000313" key="10">
    <source>
        <dbReference type="Proteomes" id="UP000282076"/>
    </source>
</evidence>
<dbReference type="GO" id="GO:0000272">
    <property type="term" value="P:polysaccharide catabolic process"/>
    <property type="evidence" value="ECO:0007669"/>
    <property type="project" value="UniProtKB-KW"/>
</dbReference>
<dbReference type="InterPro" id="IPR036116">
    <property type="entry name" value="FN3_sf"/>
</dbReference>
<dbReference type="InterPro" id="IPR003343">
    <property type="entry name" value="Big_2"/>
</dbReference>
<dbReference type="InterPro" id="IPR008964">
    <property type="entry name" value="Invasin/intimin_cell_adhesion"/>
</dbReference>
<feature type="chain" id="PRO_5019779085" description="DUF1349 domain-containing protein" evidence="6">
    <location>
        <begin position="35"/>
        <end position="2064"/>
    </location>
</feature>
<evidence type="ECO:0000256" key="6">
    <source>
        <dbReference type="SAM" id="SignalP"/>
    </source>
</evidence>
<keyword evidence="4" id="KW-0326">Glycosidase</keyword>
<dbReference type="Gene3D" id="2.60.40.1080">
    <property type="match status" value="4"/>
</dbReference>
<feature type="signal peptide" evidence="6">
    <location>
        <begin position="1"/>
        <end position="34"/>
    </location>
</feature>
<accession>A0A494XSY4</accession>
<dbReference type="Gene3D" id="2.60.120.200">
    <property type="match status" value="1"/>
</dbReference>
<sequence length="2064" mass="222498">MMEVDSKMVVKSKKIVSLLLAFILAFGNMPALHAADAVPEVWVNLLQADMDTHFDGGINPFTMDKTDTGGSQKIVQINGNNAVEFRDSSSPGGNLGSYFYFQLTKGKLISRINEIYSMPVGTEPVEFVLEYKLLRSVASDKPVPNNINAELQFGPYDDAFFVPRFPLGSPTPSITGTAAYKNTEPNAFKTVNDSDIPGYRFKIKPNGGKKLITSFKIAFGVRVNTDGTDEAIVVDDLAVYEVTHDGGADTEPPTAPTGLTAAAIKDTSVNLSWTASTDNVGVTGYDIYQNGQLVGKVGGDVTSYTANGMTPNTTYIYTVKARDVMGNISAPSNVLSVTTNPSTSGLPEPFGNQDIGAVKLAGSASYDEGTDTFIVTASGKDIFDNADEFHYVYRPWTGDGQIIAHVTSMENSVAWTKAGVMIRGNMTSGSPHVMTAVSPGNGVFYGDRLVSGGASTVTKGSTAAAPYWVKMTREGNLITSYDSEDGINWNLIKQQNVNLPETVYFGLALTSHSVNLLSKAKFENVSIGDLPPAESNYSPYPGTIETRRDWLWNKVKTMSTKGSLPMNIVQYVAQIIDGQRVSENLKKLDDMFKAHDWEEYKTVSKMYAYLLVGDKFDDAMKQHVKDYFAGYKYAKLNQTENLRISNYVSGYLVGQYLPDVVDLAEPYPRTFPYNEGNGNSGATLKSINRANIEEMIDKGVKYGWAEYESPEYTFMTYMCLNAVYQYTDEPDFKQKVKMAMDVMWFEWANDWIDGTFISTSNRAKGDSVSASDLTWRAADHTALSWMYFGGHRAQQGIGESDLMVPSAIRPYLEYMGMVYAPGMTYTPPEMAIQIGRKADKDYLSRKTNLMNSSGNNLKTYRTTYVKPNWGMGTEVTYNRVDNWIEDIPVVVRWHSDLPNPLFRMSVDQGTSTIGNYDQPENHRIMQDGKAAVGVYQSLSGPNATDNYLNAMFPDTGSIKTKDEQGGWVFSDTGPMYFAYKMIKPYSWYHQTPFEVANKVKTTGSQHPTASLSYSYNILRSQADKNGWVLETADASEYADFASFKNAVLTRTTVDSSHIDEAIPRLIYKNLDGHVMDITFDRAKDPYNNTHKIDGVAIDYNAYKLFDTPWLQQEKNSNIFTASYGSEILTYDFANWTITNTDPNVIVDVTGVSLNASALTVGAGKTADLKAILEPGNATNRAVTWKSQNTNVATVSANGKVTAIAPGKTVITATTEEGSFTAECTVTVVIEPLLADSFENGLINWESYSNLVWQIQGSGTNAQLKGSTTLTGPQRIMVKASLLPYTVGNYSIAFTATTDSFRTMFRYVDGTNYYFLEFKNKNFVAMWKYANSGTPVQVGTTVDINAVIPGFDLAESHRYNIEVNGEVFKLSIDETLITTFNDSSLQAGGVGFALKSVGPAVNLLVDEVLIKPIVADAVKVDVTGVTLNPSTVSLTAGGSATLLATVTPAEATNKAVTWGTSNSSIVTVDSSGKVTAVGAGTAVITVTTTDGDHTASSEVTVTAAEVSVPVTGVSLNPSTVSLTAGGSATLLATVTPAEATNKAVTWGTSNSSIASVDSSGKVTAVGAGTAVITVTTTDGDHTASSEVTVTAAEVSVPVTGISMDQETLSLKTGDTATLQATISPVDATNKAVTWSTSNPLFATVDNNGKVTAVGAGNVVITVTTVDGGYTASCNVTVTDTPPTTTGTGNDQPVTPSASGIITVPANSLKNGSNGRSTVEVPANTTEVKIPANAASLLAENNLEVKTDKLALEIPSALFKQLAGQISAEELQGSTISLKLEPLKSSESQALLAKGQQLANAAIKHGSDVYELSLTLTTASGGTKKLTKFDQPITIRLKIDSSMNPKLTGIYYLSDEGQLEWIGGKYVDGEMIAEIQHFSKYAVFEVKKDFADLATNHWAYNVIQELADKQIIQGTSAAKFEPGRSITRAEFTAMLVNALKLTKSGENSFADVPADKWYAQAVSIAYEAGIVTGTGATTFDPNGLITREQMVTMTMKAYRSINGNMTADASATFTDASQFSAWATPYVKEAAALELIRGRAEGLFVPKGLSTRAEAAQVIYGLLNLQ</sequence>
<gene>
    <name evidence="9" type="ORF">D7Z26_14435</name>
</gene>
<comment type="caution">
    <text evidence="9">The sequence shown here is derived from an EMBL/GenBank/DDBJ whole genome shotgun (WGS) entry which is preliminary data.</text>
</comment>
<dbReference type="Pfam" id="PF00395">
    <property type="entry name" value="SLH"/>
    <property type="match status" value="3"/>
</dbReference>
<dbReference type="InterPro" id="IPR013783">
    <property type="entry name" value="Ig-like_fold"/>
</dbReference>
<dbReference type="Pfam" id="PF00041">
    <property type="entry name" value="fn3"/>
    <property type="match status" value="1"/>
</dbReference>
<feature type="domain" description="SLH" evidence="8">
    <location>
        <begin position="1884"/>
        <end position="1947"/>
    </location>
</feature>
<dbReference type="InterPro" id="IPR001119">
    <property type="entry name" value="SLH_dom"/>
</dbReference>
<organism evidence="9 10">
    <name type="scientific">Cohnella endophytica</name>
    <dbReference type="NCBI Taxonomy" id="2419778"/>
    <lineage>
        <taxon>Bacteria</taxon>
        <taxon>Bacillati</taxon>
        <taxon>Bacillota</taxon>
        <taxon>Bacilli</taxon>
        <taxon>Bacillales</taxon>
        <taxon>Paenibacillaceae</taxon>
        <taxon>Cohnella</taxon>
    </lineage>
</organism>
<evidence type="ECO:0000256" key="2">
    <source>
        <dbReference type="ARBA" id="ARBA00022801"/>
    </source>
</evidence>
<keyword evidence="1 6" id="KW-0732">Signal</keyword>